<evidence type="ECO:0000256" key="2">
    <source>
        <dbReference type="ARBA" id="ARBA00022525"/>
    </source>
</evidence>
<dbReference type="InterPro" id="IPR003112">
    <property type="entry name" value="Olfac-like_dom"/>
</dbReference>
<evidence type="ECO:0000259" key="4">
    <source>
        <dbReference type="PROSITE" id="PS51132"/>
    </source>
</evidence>
<comment type="caution">
    <text evidence="5">The sequence shown here is derived from an EMBL/GenBank/DDBJ whole genome shotgun (WGS) entry which is preliminary data.</text>
</comment>
<comment type="subcellular location">
    <subcellularLocation>
        <location evidence="1">Secreted</location>
    </subcellularLocation>
</comment>
<dbReference type="InterPro" id="IPR050605">
    <property type="entry name" value="Olfactomedin-like_domain"/>
</dbReference>
<dbReference type="SUPFAM" id="SSF50969">
    <property type="entry name" value="YVTN repeat-like/Quinoprotein amine dehydrogenase"/>
    <property type="match status" value="1"/>
</dbReference>
<dbReference type="SMART" id="SM00284">
    <property type="entry name" value="OLF"/>
    <property type="match status" value="1"/>
</dbReference>
<dbReference type="EMBL" id="VWYW01000057">
    <property type="protein sequence ID" value="NXF03966.1"/>
    <property type="molecule type" value="Genomic_DNA"/>
</dbReference>
<evidence type="ECO:0000256" key="1">
    <source>
        <dbReference type="ARBA" id="ARBA00004613"/>
    </source>
</evidence>
<dbReference type="PANTHER" id="PTHR23192">
    <property type="entry name" value="OLFACTOMEDIN-RELATED"/>
    <property type="match status" value="1"/>
</dbReference>
<dbReference type="PANTHER" id="PTHR23192:SF7">
    <property type="entry name" value="OLFACTOMEDIN-4"/>
    <property type="match status" value="1"/>
</dbReference>
<dbReference type="Proteomes" id="UP000567624">
    <property type="component" value="Unassembled WGS sequence"/>
</dbReference>
<name>A0A7K8QH50_9PASS</name>
<dbReference type="GO" id="GO:0007165">
    <property type="term" value="P:signal transduction"/>
    <property type="evidence" value="ECO:0007669"/>
    <property type="project" value="TreeGrafter"/>
</dbReference>
<feature type="domain" description="Olfactomedin-like" evidence="4">
    <location>
        <begin position="176"/>
        <end position="438"/>
    </location>
</feature>
<gene>
    <name evidence="5" type="primary">Olfm4</name>
    <name evidence="5" type="ORF">SMICAP_R04988</name>
</gene>
<dbReference type="AlphaFoldDB" id="A0A7K8QH50"/>
<organism evidence="5 6">
    <name type="scientific">Smithornis capensis</name>
    <dbReference type="NCBI Taxonomy" id="363769"/>
    <lineage>
        <taxon>Eukaryota</taxon>
        <taxon>Metazoa</taxon>
        <taxon>Chordata</taxon>
        <taxon>Craniata</taxon>
        <taxon>Vertebrata</taxon>
        <taxon>Euteleostomi</taxon>
        <taxon>Archelosauria</taxon>
        <taxon>Archosauria</taxon>
        <taxon>Dinosauria</taxon>
        <taxon>Saurischia</taxon>
        <taxon>Theropoda</taxon>
        <taxon>Coelurosauria</taxon>
        <taxon>Aves</taxon>
        <taxon>Neognathae</taxon>
        <taxon>Neoaves</taxon>
        <taxon>Telluraves</taxon>
        <taxon>Australaves</taxon>
        <taxon>Passeriformes</taxon>
        <taxon>Eurylaimidae</taxon>
        <taxon>Smithornis</taxon>
    </lineage>
</organism>
<protein>
    <submittedName>
        <fullName evidence="5">OLFM4 protein</fullName>
    </submittedName>
</protein>
<keyword evidence="6" id="KW-1185">Reference proteome</keyword>
<accession>A0A7K8QH50</accession>
<feature type="non-terminal residue" evidence="5">
    <location>
        <position position="438"/>
    </location>
</feature>
<sequence length="438" mass="50792">QFFANVSGSVDDKGTCQCSVYLPDTTFPVQKAEQLEIIAATLSEKFETELTKVREYSKRIELYQQQLLNLTIKVQHMEMGSISYTELDFQLLKVEIRDLEKLVTQLKPSLVGSNVIIEQIYLEITNLTILVNELESLDKNNVLEIRRQITSLQNRLKECQENANKTTVPPYFPPGSCIHRGLLNVSQPYVVKLNWRGFSYKYGSWGRDYYPSNPEKEAYWVAPLNTDGRYLEYYRIYDSFDDLLLFKPMYERRITYGEGSGAALYNSYLYYHAYSSRSIVKHNIKTNKEVLRKELPGAAIGNRFSYAGVAWQDIDFAVDESGLWVIYSTENNVGNIVISKLNETTLDVLNTWQTRQYKPSVSNAFMICGVLYATRPLNTRKEEIFYMYDTSTGQEHRISVIMDKKLDTIQSIDYNPTDQRLYVYNNGYLVSYDMTFQP</sequence>
<dbReference type="PROSITE" id="PS51132">
    <property type="entry name" value="OLF"/>
    <property type="match status" value="1"/>
</dbReference>
<evidence type="ECO:0000313" key="6">
    <source>
        <dbReference type="Proteomes" id="UP000567624"/>
    </source>
</evidence>
<dbReference type="Pfam" id="PF02191">
    <property type="entry name" value="OLF"/>
    <property type="match status" value="1"/>
</dbReference>
<feature type="non-terminal residue" evidence="5">
    <location>
        <position position="1"/>
    </location>
</feature>
<keyword evidence="2" id="KW-0964">Secreted</keyword>
<comment type="caution">
    <text evidence="3">Lacks conserved residue(s) required for the propagation of feature annotation.</text>
</comment>
<dbReference type="GO" id="GO:0005615">
    <property type="term" value="C:extracellular space"/>
    <property type="evidence" value="ECO:0007669"/>
    <property type="project" value="TreeGrafter"/>
</dbReference>
<reference evidence="5 6" key="1">
    <citation type="submission" date="2019-09" db="EMBL/GenBank/DDBJ databases">
        <title>Bird 10,000 Genomes (B10K) Project - Family phase.</title>
        <authorList>
            <person name="Zhang G."/>
        </authorList>
    </citation>
    <scope>NUCLEOTIDE SEQUENCE [LARGE SCALE GENOMIC DNA]</scope>
    <source>
        <strain evidence="5">B10K-CU-031-20</strain>
    </source>
</reference>
<proteinExistence type="predicted"/>
<evidence type="ECO:0000313" key="5">
    <source>
        <dbReference type="EMBL" id="NXF03966.1"/>
    </source>
</evidence>
<evidence type="ECO:0000256" key="3">
    <source>
        <dbReference type="PROSITE-ProRule" id="PRU00446"/>
    </source>
</evidence>
<dbReference type="InterPro" id="IPR011044">
    <property type="entry name" value="Quino_amine_DH_bsu"/>
</dbReference>